<dbReference type="InterPro" id="IPR003435">
    <property type="entry name" value="Chaperonin_RcbX"/>
</dbReference>
<dbReference type="Proteomes" id="UP001159364">
    <property type="component" value="Linkage Group LG08"/>
</dbReference>
<evidence type="ECO:0000256" key="3">
    <source>
        <dbReference type="ARBA" id="ARBA00023300"/>
    </source>
</evidence>
<organism evidence="4 5">
    <name type="scientific">Erythroxylum novogranatense</name>
    <dbReference type="NCBI Taxonomy" id="1862640"/>
    <lineage>
        <taxon>Eukaryota</taxon>
        <taxon>Viridiplantae</taxon>
        <taxon>Streptophyta</taxon>
        <taxon>Embryophyta</taxon>
        <taxon>Tracheophyta</taxon>
        <taxon>Spermatophyta</taxon>
        <taxon>Magnoliopsida</taxon>
        <taxon>eudicotyledons</taxon>
        <taxon>Gunneridae</taxon>
        <taxon>Pentapetalae</taxon>
        <taxon>rosids</taxon>
        <taxon>fabids</taxon>
        <taxon>Malpighiales</taxon>
        <taxon>Erythroxylaceae</taxon>
        <taxon>Erythroxylum</taxon>
    </lineage>
</organism>
<gene>
    <name evidence="4" type="ORF">K2173_017302</name>
</gene>
<sequence length="102" mass="12208">MGNEMLHFITTLFSQQPPTHHQIFVAFNKPRDGKRFIHVLVKERQDLAERVMLTRLHLYEKWKHDHAEIYNEISNENLALMHERLMETVIWPSDDTNTEKIG</sequence>
<dbReference type="PANTHER" id="PTHR33791">
    <property type="entry name" value="CHAPERONIN-LIKE RBCX PROTEIN 1, CHLOROPLASTIC"/>
    <property type="match status" value="1"/>
</dbReference>
<dbReference type="InterPro" id="IPR038052">
    <property type="entry name" value="Chaperonin_RbcX_sf"/>
</dbReference>
<protein>
    <submittedName>
        <fullName evidence="4">Uncharacterized protein</fullName>
    </submittedName>
</protein>
<dbReference type="GO" id="GO:0044183">
    <property type="term" value="F:protein folding chaperone"/>
    <property type="evidence" value="ECO:0007669"/>
    <property type="project" value="InterPro"/>
</dbReference>
<accession>A0AAV8UD89</accession>
<dbReference type="GO" id="GO:0015979">
    <property type="term" value="P:photosynthesis"/>
    <property type="evidence" value="ECO:0007669"/>
    <property type="project" value="UniProtKB-KW"/>
</dbReference>
<evidence type="ECO:0000313" key="4">
    <source>
        <dbReference type="EMBL" id="KAJ8899267.1"/>
    </source>
</evidence>
<dbReference type="Gene3D" id="1.10.1200.210">
    <property type="entry name" value="Chaperonin-like RbcX"/>
    <property type="match status" value="1"/>
</dbReference>
<dbReference type="GO" id="GO:0015977">
    <property type="term" value="P:carbon fixation"/>
    <property type="evidence" value="ECO:0007669"/>
    <property type="project" value="UniProtKB-KW"/>
</dbReference>
<reference evidence="4 5" key="1">
    <citation type="submission" date="2021-09" db="EMBL/GenBank/DDBJ databases">
        <title>Genomic insights and catalytic innovation underlie evolution of tropane alkaloids biosynthesis.</title>
        <authorList>
            <person name="Wang Y.-J."/>
            <person name="Tian T."/>
            <person name="Huang J.-P."/>
            <person name="Huang S.-X."/>
        </authorList>
    </citation>
    <scope>NUCLEOTIDE SEQUENCE [LARGE SCALE GENOMIC DNA]</scope>
    <source>
        <strain evidence="4">KIB-2018</strain>
        <tissue evidence="4">Leaf</tissue>
    </source>
</reference>
<evidence type="ECO:0000256" key="1">
    <source>
        <dbReference type="ARBA" id="ARBA00022531"/>
    </source>
</evidence>
<evidence type="ECO:0000313" key="5">
    <source>
        <dbReference type="Proteomes" id="UP001159364"/>
    </source>
</evidence>
<dbReference type="PANTHER" id="PTHR33791:SF16">
    <property type="entry name" value="CHAPERONIN-LIKE RBCX PROTEIN 2, CHLOROPLASTIC"/>
    <property type="match status" value="1"/>
</dbReference>
<evidence type="ECO:0000256" key="2">
    <source>
        <dbReference type="ARBA" id="ARBA00023186"/>
    </source>
</evidence>
<keyword evidence="1" id="KW-0602">Photosynthesis</keyword>
<comment type="caution">
    <text evidence="4">The sequence shown here is derived from an EMBL/GenBank/DDBJ whole genome shotgun (WGS) entry which is preliminary data.</text>
</comment>
<dbReference type="GO" id="GO:0110102">
    <property type="term" value="P:ribulose bisphosphate carboxylase complex assembly"/>
    <property type="evidence" value="ECO:0007669"/>
    <property type="project" value="InterPro"/>
</dbReference>
<dbReference type="SUPFAM" id="SSF158615">
    <property type="entry name" value="RbcX-like"/>
    <property type="match status" value="1"/>
</dbReference>
<proteinExistence type="predicted"/>
<name>A0AAV8UD89_9ROSI</name>
<dbReference type="AlphaFoldDB" id="A0AAV8UD89"/>
<keyword evidence="5" id="KW-1185">Reference proteome</keyword>
<keyword evidence="3" id="KW-0120">Carbon dioxide fixation</keyword>
<keyword evidence="2" id="KW-0143">Chaperone</keyword>
<dbReference type="EMBL" id="JAIWQS010000008">
    <property type="protein sequence ID" value="KAJ8899267.1"/>
    <property type="molecule type" value="Genomic_DNA"/>
</dbReference>